<dbReference type="Gene3D" id="3.40.50.300">
    <property type="entry name" value="P-loop containing nucleotide triphosphate hydrolases"/>
    <property type="match status" value="2"/>
</dbReference>
<accession>A0AA47M9E7</accession>
<evidence type="ECO:0000256" key="1">
    <source>
        <dbReference type="ARBA" id="ARBA00022741"/>
    </source>
</evidence>
<evidence type="ECO:0000256" key="8">
    <source>
        <dbReference type="PROSITE-ProRule" id="PRU00552"/>
    </source>
</evidence>
<dbReference type="SMART" id="SM00487">
    <property type="entry name" value="DEXDc"/>
    <property type="match status" value="1"/>
</dbReference>
<dbReference type="PROSITE" id="PS51192">
    <property type="entry name" value="HELICASE_ATP_BIND_1"/>
    <property type="match status" value="1"/>
</dbReference>
<dbReference type="GO" id="GO:0005524">
    <property type="term" value="F:ATP binding"/>
    <property type="evidence" value="ECO:0007669"/>
    <property type="project" value="UniProtKB-UniRule"/>
</dbReference>
<dbReference type="GO" id="GO:0003723">
    <property type="term" value="F:RNA binding"/>
    <property type="evidence" value="ECO:0007669"/>
    <property type="project" value="UniProtKB-UniRule"/>
</dbReference>
<evidence type="ECO:0000256" key="4">
    <source>
        <dbReference type="ARBA" id="ARBA00022840"/>
    </source>
</evidence>
<evidence type="ECO:0000256" key="7">
    <source>
        <dbReference type="ARBA" id="ARBA00047984"/>
    </source>
</evidence>
<keyword evidence="1 9" id="KW-0547">Nucleotide-binding</keyword>
<evidence type="ECO:0000256" key="2">
    <source>
        <dbReference type="ARBA" id="ARBA00022801"/>
    </source>
</evidence>
<dbReference type="PROSITE" id="PS51194">
    <property type="entry name" value="HELICASE_CTER"/>
    <property type="match status" value="1"/>
</dbReference>
<gene>
    <name evidence="14" type="primary">DDX10</name>
    <name evidence="14" type="ORF">N1851_028018</name>
</gene>
<feature type="domain" description="DEAD-box RNA helicase Q" evidence="13">
    <location>
        <begin position="77"/>
        <end position="105"/>
    </location>
</feature>
<keyword evidence="15" id="KW-1185">Reference proteome</keyword>
<protein>
    <recommendedName>
        <fullName evidence="9">ATP-dependent RNA helicase</fullName>
        <ecNumber evidence="9">3.6.4.13</ecNumber>
    </recommendedName>
</protein>
<keyword evidence="5 9" id="KW-0694">RNA-binding</keyword>
<evidence type="ECO:0000256" key="5">
    <source>
        <dbReference type="ARBA" id="ARBA00022884"/>
    </source>
</evidence>
<evidence type="ECO:0000256" key="9">
    <source>
        <dbReference type="RuleBase" id="RU365068"/>
    </source>
</evidence>
<feature type="region of interest" description="Disordered" evidence="10">
    <location>
        <begin position="507"/>
        <end position="526"/>
    </location>
</feature>
<sequence>MGKEDVRSTLEKVSVLKVRHADDPLINFEKWKKKYQKTKIRVKKERARAKKPDWQVEREQIDALVSRYDHINARDAVKFSDFPISRKTLRGLMEAQYRQPTEIQRQTIGFALQGKDVLGAAKTGSGKTLAFLVPVLESLYRHQWTAVDGLGALIISPTRELAYQTFEVLRKVGKNHEFSAGLVIGGKDLKTEAERIHRTNVVICTPGRLLQHMDQTAAFHVPVKDLARLSLKDPEYVWVHEGAMFSTPATLEQNFVVCELHQKVDVLFSFVRSHLQKKVIVFFACCKEVQYLFRAFCRLRPGTPILALHGKQQQMKRMEVYKDFVGKKSAVLFATDIAARGLDFPAVNWVLQFDCPEDADTYIHRVGRTARYKEGGEALLVLLPSEEEGMVAQLKDKKVPINKIQVNPDKLQHVQLKLEAFLAQEMEQKERAQRCFVSYLRSVHLMKNKNVFDVFQLKIHEYALSLGLAVAPRVRFLNKAQEQKKNQKGLSEREQSEDTELRQFKAKLRGEAPATEPEPTEQDEEESTAALFLGAACNDDDDDLREVDLLTVKRRDVFSLAEDLGGEDDEFLDMPKGKKVTTLSEAKKILKRKFQVNTKITFSEEGETVQQWPIVQRSAAQQSANEELEEEFSGINVDKARERLKREDQEFDKQEYNRERPASAQDKSDDEEEEEEEETVAYLDYSGDEFDPSTLPDPDKPQKPNTDTSSITLEVSGGESSCEDNDMSPPASKRKRAAHRQPLDTGLSLAEDEELVLRLLGSS</sequence>
<dbReference type="InterPro" id="IPR011545">
    <property type="entry name" value="DEAD/DEAH_box_helicase_dom"/>
</dbReference>
<dbReference type="GO" id="GO:0016787">
    <property type="term" value="F:hydrolase activity"/>
    <property type="evidence" value="ECO:0007669"/>
    <property type="project" value="UniProtKB-KW"/>
</dbReference>
<proteinExistence type="inferred from homology"/>
<dbReference type="InterPro" id="IPR001650">
    <property type="entry name" value="Helicase_C-like"/>
</dbReference>
<feature type="compositionally biased region" description="Polar residues" evidence="10">
    <location>
        <begin position="703"/>
        <end position="713"/>
    </location>
</feature>
<dbReference type="Pfam" id="PF00271">
    <property type="entry name" value="Helicase_C"/>
    <property type="match status" value="1"/>
</dbReference>
<dbReference type="CDD" id="cd18787">
    <property type="entry name" value="SF2_C_DEAD"/>
    <property type="match status" value="1"/>
</dbReference>
<evidence type="ECO:0000256" key="6">
    <source>
        <dbReference type="ARBA" id="ARBA00038084"/>
    </source>
</evidence>
<dbReference type="EMBL" id="JAOPHQ010005238">
    <property type="protein sequence ID" value="KAK0136092.1"/>
    <property type="molecule type" value="Genomic_DNA"/>
</dbReference>
<dbReference type="EC" id="3.6.4.13" evidence="9"/>
<reference evidence="14" key="1">
    <citation type="journal article" date="2023" name="Front. Mar. Sci.">
        <title>A new Merluccius polli reference genome to investigate the effects of global change in West African waters.</title>
        <authorList>
            <person name="Mateo J.L."/>
            <person name="Blanco-Fernandez C."/>
            <person name="Garcia-Vazquez E."/>
            <person name="Machado-Schiaffino G."/>
        </authorList>
    </citation>
    <scope>NUCLEOTIDE SEQUENCE</scope>
    <source>
        <strain evidence="14">C29</strain>
        <tissue evidence="14">Fin</tissue>
    </source>
</reference>
<dbReference type="Pfam" id="PF13959">
    <property type="entry name" value="CTE_SPB4"/>
    <property type="match status" value="1"/>
</dbReference>
<dbReference type="SUPFAM" id="SSF52540">
    <property type="entry name" value="P-loop containing nucleoside triphosphate hydrolases"/>
    <property type="match status" value="2"/>
</dbReference>
<dbReference type="SMART" id="SM00490">
    <property type="entry name" value="HELICc"/>
    <property type="match status" value="1"/>
</dbReference>
<feature type="domain" description="Helicase ATP-binding" evidence="11">
    <location>
        <begin position="108"/>
        <end position="269"/>
    </location>
</feature>
<comment type="function">
    <text evidence="9">RNA helicase.</text>
</comment>
<evidence type="ECO:0000259" key="12">
    <source>
        <dbReference type="PROSITE" id="PS51194"/>
    </source>
</evidence>
<comment type="caution">
    <text evidence="14">The sequence shown here is derived from an EMBL/GenBank/DDBJ whole genome shotgun (WGS) entry which is preliminary data.</text>
</comment>
<feature type="short sequence motif" description="Q motif" evidence="8">
    <location>
        <begin position="77"/>
        <end position="105"/>
    </location>
</feature>
<dbReference type="InterPro" id="IPR025313">
    <property type="entry name" value="SPB4-like_CTE"/>
</dbReference>
<evidence type="ECO:0000259" key="13">
    <source>
        <dbReference type="PROSITE" id="PS51195"/>
    </source>
</evidence>
<evidence type="ECO:0000256" key="10">
    <source>
        <dbReference type="SAM" id="MobiDB-lite"/>
    </source>
</evidence>
<keyword evidence="3 9" id="KW-0347">Helicase</keyword>
<keyword evidence="4 9" id="KW-0067">ATP-binding</keyword>
<feature type="region of interest" description="Disordered" evidence="10">
    <location>
        <begin position="617"/>
        <end position="752"/>
    </location>
</feature>
<comment type="similarity">
    <text evidence="6">Belongs to the DEAD box helicase family. DDX10/DBP4 subfamily.</text>
</comment>
<organism evidence="14 15">
    <name type="scientific">Merluccius polli</name>
    <name type="common">Benguela hake</name>
    <name type="synonym">Merluccius cadenati</name>
    <dbReference type="NCBI Taxonomy" id="89951"/>
    <lineage>
        <taxon>Eukaryota</taxon>
        <taxon>Metazoa</taxon>
        <taxon>Chordata</taxon>
        <taxon>Craniata</taxon>
        <taxon>Vertebrata</taxon>
        <taxon>Euteleostomi</taxon>
        <taxon>Actinopterygii</taxon>
        <taxon>Neopterygii</taxon>
        <taxon>Teleostei</taxon>
        <taxon>Neoteleostei</taxon>
        <taxon>Acanthomorphata</taxon>
        <taxon>Zeiogadaria</taxon>
        <taxon>Gadariae</taxon>
        <taxon>Gadiformes</taxon>
        <taxon>Gadoidei</taxon>
        <taxon>Merlucciidae</taxon>
        <taxon>Merluccius</taxon>
    </lineage>
</organism>
<feature type="compositionally biased region" description="Acidic residues" evidence="10">
    <location>
        <begin position="668"/>
        <end position="679"/>
    </location>
</feature>
<dbReference type="PANTHER" id="PTHR24031">
    <property type="entry name" value="RNA HELICASE"/>
    <property type="match status" value="1"/>
</dbReference>
<comment type="catalytic activity">
    <reaction evidence="7 9">
        <text>ATP + H2O = ADP + phosphate + H(+)</text>
        <dbReference type="Rhea" id="RHEA:13065"/>
        <dbReference type="ChEBI" id="CHEBI:15377"/>
        <dbReference type="ChEBI" id="CHEBI:15378"/>
        <dbReference type="ChEBI" id="CHEBI:30616"/>
        <dbReference type="ChEBI" id="CHEBI:43474"/>
        <dbReference type="ChEBI" id="CHEBI:456216"/>
        <dbReference type="EC" id="3.6.4.13"/>
    </reaction>
</comment>
<keyword evidence="2 9" id="KW-0378">Hydrolase</keyword>
<evidence type="ECO:0000259" key="11">
    <source>
        <dbReference type="PROSITE" id="PS51192"/>
    </source>
</evidence>
<evidence type="ECO:0000256" key="3">
    <source>
        <dbReference type="ARBA" id="ARBA00022806"/>
    </source>
</evidence>
<dbReference type="AlphaFoldDB" id="A0AA47M9E7"/>
<dbReference type="Pfam" id="PF00270">
    <property type="entry name" value="DEAD"/>
    <property type="match status" value="1"/>
</dbReference>
<dbReference type="SMART" id="SM01178">
    <property type="entry name" value="DUF4217"/>
    <property type="match status" value="1"/>
</dbReference>
<dbReference type="GO" id="GO:0003724">
    <property type="term" value="F:RNA helicase activity"/>
    <property type="evidence" value="ECO:0007669"/>
    <property type="project" value="UniProtKB-EC"/>
</dbReference>
<feature type="compositionally biased region" description="Basic and acidic residues" evidence="10">
    <location>
        <begin position="638"/>
        <end position="661"/>
    </location>
</feature>
<dbReference type="Proteomes" id="UP001174136">
    <property type="component" value="Unassembled WGS sequence"/>
</dbReference>
<comment type="domain">
    <text evidence="9">The Q motif is unique to and characteristic of the DEAD box family of RNA helicases and controls ATP binding and hydrolysis.</text>
</comment>
<dbReference type="PROSITE" id="PS51195">
    <property type="entry name" value="Q_MOTIF"/>
    <property type="match status" value="1"/>
</dbReference>
<dbReference type="FunFam" id="3.40.50.300:FF:001089">
    <property type="entry name" value="RNA helicase"/>
    <property type="match status" value="1"/>
</dbReference>
<name>A0AA47M9E7_MERPO</name>
<dbReference type="InterPro" id="IPR027417">
    <property type="entry name" value="P-loop_NTPase"/>
</dbReference>
<evidence type="ECO:0000313" key="14">
    <source>
        <dbReference type="EMBL" id="KAK0136092.1"/>
    </source>
</evidence>
<dbReference type="InterPro" id="IPR014014">
    <property type="entry name" value="RNA_helicase_DEAD_Q_motif"/>
</dbReference>
<dbReference type="InterPro" id="IPR014001">
    <property type="entry name" value="Helicase_ATP-bd"/>
</dbReference>
<feature type="domain" description="Helicase C-terminal" evidence="12">
    <location>
        <begin position="263"/>
        <end position="415"/>
    </location>
</feature>
<evidence type="ECO:0000313" key="15">
    <source>
        <dbReference type="Proteomes" id="UP001174136"/>
    </source>
</evidence>